<dbReference type="Pfam" id="PF00651">
    <property type="entry name" value="BTB"/>
    <property type="match status" value="1"/>
</dbReference>
<dbReference type="CDD" id="cd14733">
    <property type="entry name" value="BACK"/>
    <property type="match status" value="1"/>
</dbReference>
<dbReference type="PANTHER" id="PTHR45632:SF3">
    <property type="entry name" value="KELCH-LIKE PROTEIN 32"/>
    <property type="match status" value="1"/>
</dbReference>
<sequence>MKPAKAKSARRSANCGLSYEQKRERIYHENAYQLQCKRLEIFKLQDLEKGRFDVTFEIEGKKLHAHSFVLTSVSEYMDALLTDRWSKKDEVVKIESYTYDNFYHFLCFLYTGKWDLTPENENYRVMIDMAEFYGVPLLKKYCDNLRKDGIITFTVENIEEMFELCQKYSLKEFEYSLRNFIDDNFNKINKTEKFNAFKKPFIQYLFGVERAFILHEKDSIKVFNRVKEDEFFGAVYKWAENQVTKYESSNDNNFNLDDAIKVELNDFLPHIEFWKMTYDFLSDFVVEKGFILSPDELKKFFLSYRADCEYEEGPVYAAYRLANKQALKKQKLILDGQSFNVADSIKADLAEIIPQIKFFPKGILSQEQADCLCSDIRVQITNNGNTISGVFKDSFGIREQIQKLQHSRYDTKQNNNRKIRYTGLKFQIPSTSATVEKMKGGQWYLCLEEDGLLTFKYHTLVQRSDYLIVEMKSDKEFVLNPDHMACLTVRFNNI</sequence>
<evidence type="ECO:0000313" key="5">
    <source>
        <dbReference type="WBParaSite" id="PDA_v2.g10761.t1"/>
    </source>
</evidence>
<dbReference type="PANTHER" id="PTHR45632">
    <property type="entry name" value="LD33804P"/>
    <property type="match status" value="1"/>
</dbReference>
<evidence type="ECO:0000256" key="2">
    <source>
        <dbReference type="ARBA" id="ARBA00022737"/>
    </source>
</evidence>
<evidence type="ECO:0000259" key="3">
    <source>
        <dbReference type="PROSITE" id="PS50097"/>
    </source>
</evidence>
<accession>A0A914NZA3</accession>
<dbReference type="InterPro" id="IPR011333">
    <property type="entry name" value="SKP1/BTB/POZ_sf"/>
</dbReference>
<dbReference type="Gene3D" id="1.25.40.420">
    <property type="match status" value="1"/>
</dbReference>
<dbReference type="PROSITE" id="PS50097">
    <property type="entry name" value="BTB"/>
    <property type="match status" value="1"/>
</dbReference>
<evidence type="ECO:0000256" key="1">
    <source>
        <dbReference type="ARBA" id="ARBA00022441"/>
    </source>
</evidence>
<dbReference type="SMART" id="SM00225">
    <property type="entry name" value="BTB"/>
    <property type="match status" value="1"/>
</dbReference>
<dbReference type="SUPFAM" id="SSF54695">
    <property type="entry name" value="POZ domain"/>
    <property type="match status" value="1"/>
</dbReference>
<evidence type="ECO:0000313" key="4">
    <source>
        <dbReference type="Proteomes" id="UP000887578"/>
    </source>
</evidence>
<organism evidence="4 5">
    <name type="scientific">Panagrolaimus davidi</name>
    <dbReference type="NCBI Taxonomy" id="227884"/>
    <lineage>
        <taxon>Eukaryota</taxon>
        <taxon>Metazoa</taxon>
        <taxon>Ecdysozoa</taxon>
        <taxon>Nematoda</taxon>
        <taxon>Chromadorea</taxon>
        <taxon>Rhabditida</taxon>
        <taxon>Tylenchina</taxon>
        <taxon>Panagrolaimomorpha</taxon>
        <taxon>Panagrolaimoidea</taxon>
        <taxon>Panagrolaimidae</taxon>
        <taxon>Panagrolaimus</taxon>
    </lineage>
</organism>
<reference evidence="5" key="1">
    <citation type="submission" date="2022-11" db="UniProtKB">
        <authorList>
            <consortium name="WormBaseParasite"/>
        </authorList>
    </citation>
    <scope>IDENTIFICATION</scope>
</reference>
<dbReference type="WBParaSite" id="PDA_v2.g10761.t1">
    <property type="protein sequence ID" value="PDA_v2.g10761.t1"/>
    <property type="gene ID" value="PDA_v2.g10761"/>
</dbReference>
<keyword evidence="1" id="KW-0880">Kelch repeat</keyword>
<feature type="domain" description="BTB" evidence="3">
    <location>
        <begin position="52"/>
        <end position="118"/>
    </location>
</feature>
<dbReference type="Gene3D" id="3.30.710.10">
    <property type="entry name" value="Potassium Channel Kv1.1, Chain A"/>
    <property type="match status" value="1"/>
</dbReference>
<protein>
    <submittedName>
        <fullName evidence="5">BTB domain-containing protein</fullName>
    </submittedName>
</protein>
<keyword evidence="2" id="KW-0677">Repeat</keyword>
<proteinExistence type="predicted"/>
<keyword evidence="4" id="KW-1185">Reference proteome</keyword>
<dbReference type="AlphaFoldDB" id="A0A914NZA3"/>
<dbReference type="Proteomes" id="UP000887578">
    <property type="component" value="Unplaced"/>
</dbReference>
<name>A0A914NZA3_9BILA</name>
<dbReference type="InterPro" id="IPR000210">
    <property type="entry name" value="BTB/POZ_dom"/>
</dbReference>
<dbReference type="CDD" id="cd18186">
    <property type="entry name" value="BTB_POZ_ZBTB_KLHL-like"/>
    <property type="match status" value="1"/>
</dbReference>